<dbReference type="RefSeq" id="WP_115366244.1">
    <property type="nucleotide sequence ID" value="NZ_QBKA01000002.1"/>
</dbReference>
<gene>
    <name evidence="3" type="ORF">HME9302_01193</name>
</gene>
<accession>A0A369Q8W6</accession>
<keyword evidence="1" id="KW-0812">Transmembrane</keyword>
<proteinExistence type="predicted"/>
<evidence type="ECO:0000259" key="2">
    <source>
        <dbReference type="Pfam" id="PF13400"/>
    </source>
</evidence>
<protein>
    <recommendedName>
        <fullName evidence="2">Putative Flp pilus-assembly TadG-like N-terminal domain-containing protein</fullName>
    </recommendedName>
</protein>
<comment type="caution">
    <text evidence="3">The sequence shown here is derived from an EMBL/GenBank/DDBJ whole genome shotgun (WGS) entry which is preliminary data.</text>
</comment>
<sequence>MRDTKDPTGRTADGAYTDRGVLRALRDNGGNVLPMAAMGMLVLAGMVGGGVDASRAYMVKSRLQAACDAGVLAGRKSVTNDGFDTAAETNAETYFETNFEASEVDIRNVSFSATSDDGGSTIVGTATTEVEAYVMPLFGFDTVPLSTTCSATMQVGNNDVTLVLDTTGSMACLSSHTASQCQSYINSSGYSETAHGGKSRLQELREALSSFYTVTTTAAAGGQGRVRFGFVPYSSSVNVGNLLVNIDANYVADSHGYQSREYDPAGGSVLYSSNDNGQAYYYSSQAYGSRSSCENAMPDNTAWRDVGSDVDYRTGGRDVTRQQQRRTEFFCFYNGDDYYIANRYQYRYEYLVDHYKYVRRTFNTDLFKNGATVGQNVGNQGSNVNAKWSGCIEEAESTDSATFSFSTITGFSPGGANDLDIDLIPSGPSTQWKPVWPEVSYYRDAGTTESRYGNKTGDPFCPNEAAELQEWEEGDFSSPNSFFNGYIGDLSPAGSTYHDIGMIWGGRMASPDGVFNGSVMEGAANPGTTSRHIVFMTDGFMSTSSNSYSAYGIERNDERVGGADDPARDARHDSRFLAVCEAVKSKGIRVWVIAFSTALTDSLKKCSSPNSAFPASDASQLNDAFQQIGQTIGELRVVQ</sequence>
<feature type="transmembrane region" description="Helical" evidence="1">
    <location>
        <begin position="32"/>
        <end position="53"/>
    </location>
</feature>
<dbReference type="Gene3D" id="3.40.50.410">
    <property type="entry name" value="von Willebrand factor, type A domain"/>
    <property type="match status" value="2"/>
</dbReference>
<dbReference type="OrthoDB" id="7522752at2"/>
<dbReference type="Pfam" id="PF13400">
    <property type="entry name" value="Tad"/>
    <property type="match status" value="1"/>
</dbReference>
<keyword evidence="1" id="KW-0472">Membrane</keyword>
<dbReference type="EMBL" id="QBKA01000002">
    <property type="protein sequence ID" value="RDC59995.1"/>
    <property type="molecule type" value="Genomic_DNA"/>
</dbReference>
<organism evidence="3 4">
    <name type="scientific">Alteripontixanthobacter maritimus</name>
    <dbReference type="NCBI Taxonomy" id="2161824"/>
    <lineage>
        <taxon>Bacteria</taxon>
        <taxon>Pseudomonadati</taxon>
        <taxon>Pseudomonadota</taxon>
        <taxon>Alphaproteobacteria</taxon>
        <taxon>Sphingomonadales</taxon>
        <taxon>Erythrobacteraceae</taxon>
        <taxon>Alteripontixanthobacter</taxon>
    </lineage>
</organism>
<dbReference type="SUPFAM" id="SSF53300">
    <property type="entry name" value="vWA-like"/>
    <property type="match status" value="1"/>
</dbReference>
<dbReference type="InterPro" id="IPR028087">
    <property type="entry name" value="Tad_N"/>
</dbReference>
<evidence type="ECO:0000313" key="4">
    <source>
        <dbReference type="Proteomes" id="UP000253727"/>
    </source>
</evidence>
<keyword evidence="1" id="KW-1133">Transmembrane helix</keyword>
<dbReference type="AlphaFoldDB" id="A0A369Q8W6"/>
<reference evidence="3 4" key="1">
    <citation type="submission" date="2018-04" db="EMBL/GenBank/DDBJ databases">
        <title>Altererythrobacter sp. HME9302 genome sequencing and assembly.</title>
        <authorList>
            <person name="Kang H."/>
            <person name="Kim H."/>
            <person name="Joh K."/>
        </authorList>
    </citation>
    <scope>NUCLEOTIDE SEQUENCE [LARGE SCALE GENOMIC DNA]</scope>
    <source>
        <strain evidence="3 4">HME9302</strain>
    </source>
</reference>
<keyword evidence="4" id="KW-1185">Reference proteome</keyword>
<evidence type="ECO:0000256" key="1">
    <source>
        <dbReference type="SAM" id="Phobius"/>
    </source>
</evidence>
<dbReference type="InterPro" id="IPR036465">
    <property type="entry name" value="vWFA_dom_sf"/>
</dbReference>
<name>A0A369Q8W6_9SPHN</name>
<dbReference type="Proteomes" id="UP000253727">
    <property type="component" value="Unassembled WGS sequence"/>
</dbReference>
<feature type="domain" description="Putative Flp pilus-assembly TadG-like N-terminal" evidence="2">
    <location>
        <begin position="30"/>
        <end position="74"/>
    </location>
</feature>
<evidence type="ECO:0000313" key="3">
    <source>
        <dbReference type="EMBL" id="RDC59995.1"/>
    </source>
</evidence>